<dbReference type="Proteomes" id="UP000244336">
    <property type="component" value="Chromosome 1"/>
</dbReference>
<organism evidence="1 2">
    <name type="scientific">Panicum hallii var. hallii</name>
    <dbReference type="NCBI Taxonomy" id="1504633"/>
    <lineage>
        <taxon>Eukaryota</taxon>
        <taxon>Viridiplantae</taxon>
        <taxon>Streptophyta</taxon>
        <taxon>Embryophyta</taxon>
        <taxon>Tracheophyta</taxon>
        <taxon>Spermatophyta</taxon>
        <taxon>Magnoliopsida</taxon>
        <taxon>Liliopsida</taxon>
        <taxon>Poales</taxon>
        <taxon>Poaceae</taxon>
        <taxon>PACMAD clade</taxon>
        <taxon>Panicoideae</taxon>
        <taxon>Panicodae</taxon>
        <taxon>Paniceae</taxon>
        <taxon>Panicinae</taxon>
        <taxon>Panicum</taxon>
        <taxon>Panicum sect. Panicum</taxon>
    </lineage>
</organism>
<evidence type="ECO:0000313" key="1">
    <source>
        <dbReference type="EMBL" id="PUZ75846.1"/>
    </source>
</evidence>
<protein>
    <submittedName>
        <fullName evidence="1">Uncharacterized protein</fullName>
    </submittedName>
</protein>
<name>A0A2T7F6Z5_9POAL</name>
<sequence>MAAMRSGLTMLGRRLCRSSGSSANASMRGRGREIHQVFCPVVTPLRPEP</sequence>
<reference evidence="1 2" key="1">
    <citation type="submission" date="2018-04" db="EMBL/GenBank/DDBJ databases">
        <title>WGS assembly of Panicum hallii var. hallii HAL2.</title>
        <authorList>
            <person name="Lovell J."/>
            <person name="Jenkins J."/>
            <person name="Lowry D."/>
            <person name="Mamidi S."/>
            <person name="Sreedasyam A."/>
            <person name="Weng X."/>
            <person name="Barry K."/>
            <person name="Bonette J."/>
            <person name="Campitelli B."/>
            <person name="Daum C."/>
            <person name="Gordon S."/>
            <person name="Gould B."/>
            <person name="Lipzen A."/>
            <person name="MacQueen A."/>
            <person name="Palacio-Mejia J."/>
            <person name="Plott C."/>
            <person name="Shakirov E."/>
            <person name="Shu S."/>
            <person name="Yoshinaga Y."/>
            <person name="Zane M."/>
            <person name="Rokhsar D."/>
            <person name="Grimwood J."/>
            <person name="Schmutz J."/>
            <person name="Juenger T."/>
        </authorList>
    </citation>
    <scope>NUCLEOTIDE SEQUENCE [LARGE SCALE GENOMIC DNA]</scope>
    <source>
        <strain evidence="2">cv. HAL2</strain>
    </source>
</reference>
<gene>
    <name evidence="1" type="ORF">GQ55_1G241400</name>
</gene>
<proteinExistence type="predicted"/>
<accession>A0A2T7F6Z5</accession>
<evidence type="ECO:0000313" key="2">
    <source>
        <dbReference type="Proteomes" id="UP000244336"/>
    </source>
</evidence>
<keyword evidence="2" id="KW-1185">Reference proteome</keyword>
<dbReference type="EMBL" id="CM009749">
    <property type="protein sequence ID" value="PUZ75846.1"/>
    <property type="molecule type" value="Genomic_DNA"/>
</dbReference>
<dbReference type="AlphaFoldDB" id="A0A2T7F6Z5"/>
<dbReference type="Gramene" id="PUZ75846">
    <property type="protein sequence ID" value="PUZ75846"/>
    <property type="gene ID" value="GQ55_1G241400"/>
</dbReference>